<dbReference type="InterPro" id="IPR002197">
    <property type="entry name" value="HTH_Fis"/>
</dbReference>
<evidence type="ECO:0000256" key="1">
    <source>
        <dbReference type="ARBA" id="ARBA00022741"/>
    </source>
</evidence>
<keyword evidence="5" id="KW-0597">Phosphoprotein</keyword>
<feature type="domain" description="Response regulatory" evidence="8">
    <location>
        <begin position="3"/>
        <end position="117"/>
    </location>
</feature>
<dbReference type="SMART" id="SM00382">
    <property type="entry name" value="AAA"/>
    <property type="match status" value="1"/>
</dbReference>
<keyword evidence="2" id="KW-0067">ATP-binding</keyword>
<evidence type="ECO:0000256" key="6">
    <source>
        <dbReference type="SAM" id="MobiDB-lite"/>
    </source>
</evidence>
<feature type="modified residue" description="4-aspartylphosphate" evidence="5">
    <location>
        <position position="52"/>
    </location>
</feature>
<dbReference type="PANTHER" id="PTHR32071">
    <property type="entry name" value="TRANSCRIPTIONAL REGULATORY PROTEIN"/>
    <property type="match status" value="1"/>
</dbReference>
<name>A0ABX0HEK6_9BACT</name>
<dbReference type="PROSITE" id="PS00675">
    <property type="entry name" value="SIGMA54_INTERACT_1"/>
    <property type="match status" value="1"/>
</dbReference>
<keyword evidence="4" id="KW-0804">Transcription</keyword>
<dbReference type="EMBL" id="JAANYN010000017">
    <property type="protein sequence ID" value="NHE59755.1"/>
    <property type="molecule type" value="Genomic_DNA"/>
</dbReference>
<evidence type="ECO:0000313" key="9">
    <source>
        <dbReference type="EMBL" id="NHE59755.1"/>
    </source>
</evidence>
<dbReference type="InterPro" id="IPR003593">
    <property type="entry name" value="AAA+_ATPase"/>
</dbReference>
<dbReference type="PROSITE" id="PS50110">
    <property type="entry name" value="RESPONSE_REGULATORY"/>
    <property type="match status" value="1"/>
</dbReference>
<reference evidence="9 10" key="1">
    <citation type="submission" date="2020-03" db="EMBL/GenBank/DDBJ databases">
        <title>Cyclobacterium plantarum sp. nov., a marine bacterium isolated from a coastal-marine wetland.</title>
        <authorList>
            <person name="Sanchez-Porro C."/>
            <person name="Ventosa A."/>
            <person name="Amoozegar M."/>
        </authorList>
    </citation>
    <scope>NUCLEOTIDE SEQUENCE [LARGE SCALE GENOMIC DNA]</scope>
    <source>
        <strain evidence="9 10">GBPx2</strain>
    </source>
</reference>
<evidence type="ECO:0000313" key="10">
    <source>
        <dbReference type="Proteomes" id="UP000649799"/>
    </source>
</evidence>
<dbReference type="InterPro" id="IPR025944">
    <property type="entry name" value="Sigma_54_int_dom_CS"/>
</dbReference>
<dbReference type="InterPro" id="IPR027417">
    <property type="entry name" value="P-loop_NTPase"/>
</dbReference>
<dbReference type="SMART" id="SM00448">
    <property type="entry name" value="REC"/>
    <property type="match status" value="1"/>
</dbReference>
<dbReference type="PRINTS" id="PR01590">
    <property type="entry name" value="HTHFIS"/>
</dbReference>
<keyword evidence="10" id="KW-1185">Reference proteome</keyword>
<dbReference type="CDD" id="cd00009">
    <property type="entry name" value="AAA"/>
    <property type="match status" value="1"/>
</dbReference>
<dbReference type="PROSITE" id="PS00688">
    <property type="entry name" value="SIGMA54_INTERACT_3"/>
    <property type="match status" value="1"/>
</dbReference>
<evidence type="ECO:0000256" key="4">
    <source>
        <dbReference type="ARBA" id="ARBA00023163"/>
    </source>
</evidence>
<feature type="domain" description="Sigma-54 factor interaction" evidence="7">
    <location>
        <begin position="145"/>
        <end position="374"/>
    </location>
</feature>
<dbReference type="SUPFAM" id="SSF46689">
    <property type="entry name" value="Homeodomain-like"/>
    <property type="match status" value="1"/>
</dbReference>
<evidence type="ECO:0000256" key="2">
    <source>
        <dbReference type="ARBA" id="ARBA00022840"/>
    </source>
</evidence>
<evidence type="ECO:0000259" key="8">
    <source>
        <dbReference type="PROSITE" id="PS50110"/>
    </source>
</evidence>
<feature type="compositionally biased region" description="Basic and acidic residues" evidence="6">
    <location>
        <begin position="122"/>
        <end position="140"/>
    </location>
</feature>
<dbReference type="InterPro" id="IPR025662">
    <property type="entry name" value="Sigma_54_int_dom_ATP-bd_1"/>
</dbReference>
<dbReference type="InterPro" id="IPR009057">
    <property type="entry name" value="Homeodomain-like_sf"/>
</dbReference>
<dbReference type="Proteomes" id="UP000649799">
    <property type="component" value="Unassembled WGS sequence"/>
</dbReference>
<evidence type="ECO:0000256" key="5">
    <source>
        <dbReference type="PROSITE-ProRule" id="PRU00169"/>
    </source>
</evidence>
<dbReference type="Gene3D" id="1.10.10.60">
    <property type="entry name" value="Homeodomain-like"/>
    <property type="match status" value="1"/>
</dbReference>
<dbReference type="RefSeq" id="WP_166151470.1">
    <property type="nucleotide sequence ID" value="NZ_JAANYN010000017.1"/>
</dbReference>
<dbReference type="Pfam" id="PF25601">
    <property type="entry name" value="AAA_lid_14"/>
    <property type="match status" value="1"/>
</dbReference>
<protein>
    <submittedName>
        <fullName evidence="9">Sigma-54-dependent Fis family transcriptional regulator</fullName>
    </submittedName>
</protein>
<accession>A0ABX0HEK6</accession>
<organism evidence="9 10">
    <name type="scientific">Cyclobacterium plantarum</name>
    <dbReference type="NCBI Taxonomy" id="2716263"/>
    <lineage>
        <taxon>Bacteria</taxon>
        <taxon>Pseudomonadati</taxon>
        <taxon>Bacteroidota</taxon>
        <taxon>Cytophagia</taxon>
        <taxon>Cytophagales</taxon>
        <taxon>Cyclobacteriaceae</taxon>
        <taxon>Cyclobacterium</taxon>
    </lineage>
</organism>
<dbReference type="Pfam" id="PF00072">
    <property type="entry name" value="Response_reg"/>
    <property type="match status" value="1"/>
</dbReference>
<feature type="region of interest" description="Disordered" evidence="6">
    <location>
        <begin position="122"/>
        <end position="142"/>
    </location>
</feature>
<dbReference type="InterPro" id="IPR011006">
    <property type="entry name" value="CheY-like_superfamily"/>
</dbReference>
<dbReference type="InterPro" id="IPR001789">
    <property type="entry name" value="Sig_transdc_resp-reg_receiver"/>
</dbReference>
<dbReference type="Gene3D" id="3.40.50.300">
    <property type="entry name" value="P-loop containing nucleotide triphosphate hydrolases"/>
    <property type="match status" value="1"/>
</dbReference>
<dbReference type="Pfam" id="PF02954">
    <property type="entry name" value="HTH_8"/>
    <property type="match status" value="1"/>
</dbReference>
<dbReference type="Gene3D" id="1.10.8.60">
    <property type="match status" value="1"/>
</dbReference>
<comment type="caution">
    <text evidence="9">The sequence shown here is derived from an EMBL/GenBank/DDBJ whole genome shotgun (WGS) entry which is preliminary data.</text>
</comment>
<dbReference type="InterPro" id="IPR002078">
    <property type="entry name" value="Sigma_54_int"/>
</dbReference>
<gene>
    <name evidence="9" type="ORF">G9Q97_23370</name>
</gene>
<keyword evidence="1" id="KW-0547">Nucleotide-binding</keyword>
<dbReference type="InterPro" id="IPR058031">
    <property type="entry name" value="AAA_lid_NorR"/>
</dbReference>
<proteinExistence type="predicted"/>
<dbReference type="PANTHER" id="PTHR32071:SF81">
    <property type="entry name" value="PROPIONATE CATABOLISM OPERON REGULATORY PROTEIN"/>
    <property type="match status" value="1"/>
</dbReference>
<keyword evidence="3" id="KW-0805">Transcription regulation</keyword>
<dbReference type="PROSITE" id="PS50045">
    <property type="entry name" value="SIGMA54_INTERACT_4"/>
    <property type="match status" value="1"/>
</dbReference>
<dbReference type="Gene3D" id="3.40.50.2300">
    <property type="match status" value="1"/>
</dbReference>
<dbReference type="Pfam" id="PF00158">
    <property type="entry name" value="Sigma54_activat"/>
    <property type="match status" value="1"/>
</dbReference>
<evidence type="ECO:0000256" key="3">
    <source>
        <dbReference type="ARBA" id="ARBA00023015"/>
    </source>
</evidence>
<sequence length="454" mass="51311">MTKILLIEDDLTYSKIIKNFLEKNGYEVLSSTKVKDGLGHMEKHKIALTITDYRLPDGTGMDVLDKIIHEYPETPVILITNYSDIRTAVKSMKMGAFEYITKPINPDELLLTVKQALKKNTTDKTSFKKTEKDKSKRPSPELDYQIGQSKEALQIENHIELVAPTDLSIIVLGESGTGKEYISKRIHQKSKRANGPFVAVDCGALSKELAGSELFGHVKGAFTGAIDHKTGHFENATGGTILLDEIGNLSYDIQIKLLRAIQERRIRKIGGNMDIPIDVRIIAATNDDLQELARSGHFREDLFHRLNEFSLKAQPLRERKEDLPFFARLFLEKSNASLDKNVAGFSPETEKIMLDYHWPGNLRELKNIVRRAVLLTGEGLVQPEVIPTELLDSEPLQPADIHSAKDLKSSFEEQEKLLIIKTLEELKFNKSKTAKVLNMDRKTLYNKLEKYGLD</sequence>
<dbReference type="SUPFAM" id="SSF52172">
    <property type="entry name" value="CheY-like"/>
    <property type="match status" value="1"/>
</dbReference>
<dbReference type="SUPFAM" id="SSF52540">
    <property type="entry name" value="P-loop containing nucleoside triphosphate hydrolases"/>
    <property type="match status" value="1"/>
</dbReference>
<evidence type="ECO:0000259" key="7">
    <source>
        <dbReference type="PROSITE" id="PS50045"/>
    </source>
</evidence>